<dbReference type="InterPro" id="IPR036388">
    <property type="entry name" value="WH-like_DNA-bd_sf"/>
</dbReference>
<organism evidence="2 3">
    <name type="scientific">Blastomonas natatoria</name>
    <dbReference type="NCBI Taxonomy" id="34015"/>
    <lineage>
        <taxon>Bacteria</taxon>
        <taxon>Pseudomonadati</taxon>
        <taxon>Pseudomonadota</taxon>
        <taxon>Alphaproteobacteria</taxon>
        <taxon>Sphingomonadales</taxon>
        <taxon>Sphingomonadaceae</taxon>
        <taxon>Blastomonas</taxon>
    </lineage>
</organism>
<dbReference type="InterPro" id="IPR000792">
    <property type="entry name" value="Tscrpt_reg_LuxR_C"/>
</dbReference>
<evidence type="ECO:0000259" key="1">
    <source>
        <dbReference type="SMART" id="SM00421"/>
    </source>
</evidence>
<proteinExistence type="predicted"/>
<comment type="caution">
    <text evidence="2">The sequence shown here is derived from an EMBL/GenBank/DDBJ whole genome shotgun (WGS) entry which is preliminary data.</text>
</comment>
<dbReference type="SUPFAM" id="SSF46894">
    <property type="entry name" value="C-terminal effector domain of the bipartite response regulators"/>
    <property type="match status" value="1"/>
</dbReference>
<feature type="domain" description="HTH luxR-type" evidence="1">
    <location>
        <begin position="304"/>
        <end position="361"/>
    </location>
</feature>
<dbReference type="OrthoDB" id="7855389at2"/>
<dbReference type="GO" id="GO:0006355">
    <property type="term" value="P:regulation of DNA-templated transcription"/>
    <property type="evidence" value="ECO:0007669"/>
    <property type="project" value="InterPro"/>
</dbReference>
<dbReference type="AlphaFoldDB" id="A0A2V3V6V1"/>
<reference evidence="2 3" key="1">
    <citation type="submission" date="2018-05" db="EMBL/GenBank/DDBJ databases">
        <title>Genomic Encyclopedia of Type Strains, Phase IV (KMG-IV): sequencing the most valuable type-strain genomes for metagenomic binning, comparative biology and taxonomic classification.</title>
        <authorList>
            <person name="Goeker M."/>
        </authorList>
    </citation>
    <scope>NUCLEOTIDE SEQUENCE [LARGE SCALE GENOMIC DNA]</scope>
    <source>
        <strain evidence="2 3">DSM 3183</strain>
    </source>
</reference>
<dbReference type="GO" id="GO:0003677">
    <property type="term" value="F:DNA binding"/>
    <property type="evidence" value="ECO:0007669"/>
    <property type="project" value="UniProtKB-KW"/>
</dbReference>
<protein>
    <submittedName>
        <fullName evidence="2">DNA-binding CsgD family transcriptional regulator</fullName>
    </submittedName>
</protein>
<dbReference type="SMART" id="SM00421">
    <property type="entry name" value="HTH_LUXR"/>
    <property type="match status" value="1"/>
</dbReference>
<dbReference type="Gene3D" id="1.10.10.10">
    <property type="entry name" value="Winged helix-like DNA-binding domain superfamily/Winged helix DNA-binding domain"/>
    <property type="match status" value="1"/>
</dbReference>
<dbReference type="EMBL" id="QJJM01000004">
    <property type="protein sequence ID" value="PXW77552.1"/>
    <property type="molecule type" value="Genomic_DNA"/>
</dbReference>
<evidence type="ECO:0000313" key="2">
    <source>
        <dbReference type="EMBL" id="PXW77552.1"/>
    </source>
</evidence>
<keyword evidence="2" id="KW-0238">DNA-binding</keyword>
<evidence type="ECO:0000313" key="3">
    <source>
        <dbReference type="Proteomes" id="UP000248014"/>
    </source>
</evidence>
<dbReference type="RefSeq" id="WP_110298059.1">
    <property type="nucleotide sequence ID" value="NZ_QJJM01000004.1"/>
</dbReference>
<sequence length="369" mass="40812">MIIEMSRQDDIFLPLVEGIREVEQWQRFLAALMARTQARHAVMLIAQANASSEDEPSFLHLAAPRAAHDPVIDRDLLHDIGLRSFRSLRPGRVYAIEELLDHDDPATRDRQRAMLDAQGIRFGRWMRVTVDRLTDAWILLTREREDFSSAAVATLSSTAPYVRAALRAFMALSEEQLARAMAQATLQRLGIGQIALDHSARVMVADAVAERHLGFVETPDGRPGRKLLLPAAAADRLERYCAAVGAGNADAEPVLIQIDDGMMLMLQPAALPLSQAMVQLVAIATLRIAAREDERQGAAVLRAQFRLSPREAALAQKISRGETIVEAGRHLHLTDETARNYSKRIYAQTRSRGQADLVRTILCGLAPLA</sequence>
<accession>A0A2V3V6V1</accession>
<name>A0A2V3V6V1_9SPHN</name>
<keyword evidence="3" id="KW-1185">Reference proteome</keyword>
<gene>
    <name evidence="2" type="ORF">C7451_10445</name>
</gene>
<dbReference type="InterPro" id="IPR016032">
    <property type="entry name" value="Sig_transdc_resp-reg_C-effctor"/>
</dbReference>
<dbReference type="Proteomes" id="UP000248014">
    <property type="component" value="Unassembled WGS sequence"/>
</dbReference>